<protein>
    <submittedName>
        <fullName evidence="3">Probable ATP-dependent RNA helicase DHX58</fullName>
    </submittedName>
</protein>
<feature type="domain" description="Helicase C-terminal" evidence="1">
    <location>
        <begin position="1"/>
        <end position="108"/>
    </location>
</feature>
<evidence type="ECO:0000313" key="2">
    <source>
        <dbReference type="Proteomes" id="UP000515156"/>
    </source>
</evidence>
<dbReference type="PANTHER" id="PTHR14074">
    <property type="entry name" value="HELICASE WITH DEATH DOMAIN-RELATED"/>
    <property type="match status" value="1"/>
</dbReference>
<evidence type="ECO:0000313" key="3">
    <source>
        <dbReference type="RefSeq" id="XP_030076357.1"/>
    </source>
</evidence>
<keyword evidence="2" id="KW-1185">Reference proteome</keyword>
<dbReference type="Proteomes" id="UP000515156">
    <property type="component" value="Chromosome 12"/>
</dbReference>
<dbReference type="Pfam" id="PF00271">
    <property type="entry name" value="Helicase_C"/>
    <property type="match status" value="1"/>
</dbReference>
<proteinExistence type="predicted"/>
<dbReference type="RefSeq" id="XP_030076357.1">
    <property type="nucleotide sequence ID" value="XM_030220497.1"/>
</dbReference>
<dbReference type="GO" id="GO:0140374">
    <property type="term" value="P:antiviral innate immune response"/>
    <property type="evidence" value="ECO:0007669"/>
    <property type="project" value="TreeGrafter"/>
</dbReference>
<name>A0A6P7ZAK4_9AMPH</name>
<dbReference type="InterPro" id="IPR001650">
    <property type="entry name" value="Helicase_C-like"/>
</dbReference>
<gene>
    <name evidence="3" type="primary">LOC115481410</name>
</gene>
<dbReference type="PANTHER" id="PTHR14074:SF7">
    <property type="entry name" value="ATP-DEPENDENT RNA HELICASE DHX58"/>
    <property type="match status" value="1"/>
</dbReference>
<reference evidence="3" key="1">
    <citation type="submission" date="2025-08" db="UniProtKB">
        <authorList>
            <consortium name="RefSeq"/>
        </authorList>
    </citation>
    <scope>IDENTIFICATION</scope>
</reference>
<dbReference type="PROSITE" id="PS51194">
    <property type="entry name" value="HELICASE_CTER"/>
    <property type="match status" value="1"/>
</dbReference>
<dbReference type="GO" id="GO:0039536">
    <property type="term" value="P:negative regulation of RIG-I signaling pathway"/>
    <property type="evidence" value="ECO:0007669"/>
    <property type="project" value="TreeGrafter"/>
</dbReference>
<keyword evidence="3" id="KW-0067">ATP-binding</keyword>
<keyword evidence="3" id="KW-0378">Hydrolase</keyword>
<dbReference type="GO" id="GO:0008270">
    <property type="term" value="F:zinc ion binding"/>
    <property type="evidence" value="ECO:0007669"/>
    <property type="project" value="TreeGrafter"/>
</dbReference>
<keyword evidence="3" id="KW-0547">Nucleotide-binding</keyword>
<dbReference type="GO" id="GO:0004386">
    <property type="term" value="F:helicase activity"/>
    <property type="evidence" value="ECO:0007669"/>
    <property type="project" value="UniProtKB-KW"/>
</dbReference>
<dbReference type="SUPFAM" id="SSF52540">
    <property type="entry name" value="P-loop containing nucleoside triphosphate hydrolases"/>
    <property type="match status" value="1"/>
</dbReference>
<dbReference type="GO" id="GO:0002753">
    <property type="term" value="P:cytoplasmic pattern recognition receptor signaling pathway"/>
    <property type="evidence" value="ECO:0007669"/>
    <property type="project" value="TreeGrafter"/>
</dbReference>
<evidence type="ECO:0000259" key="1">
    <source>
        <dbReference type="PROSITE" id="PS51194"/>
    </source>
</evidence>
<dbReference type="Gene3D" id="3.40.50.300">
    <property type="entry name" value="P-loop containing nucleotide triphosphate hydrolases"/>
    <property type="match status" value="1"/>
</dbReference>
<dbReference type="OrthoDB" id="416741at2759"/>
<dbReference type="InterPro" id="IPR027417">
    <property type="entry name" value="P-loop_NTPase"/>
</dbReference>
<dbReference type="KEGG" id="muo:115481410"/>
<dbReference type="GO" id="GO:0005737">
    <property type="term" value="C:cytoplasm"/>
    <property type="evidence" value="ECO:0007669"/>
    <property type="project" value="TreeGrafter"/>
</dbReference>
<accession>A0A6P7ZAK4</accession>
<keyword evidence="3" id="KW-0347">Helicase</keyword>
<sequence>MLSKLEEILRKQLDTSAESQGIVFTKTRQSAHALHKWVESNGRLQAIGIKAAVLTGAGYSNQTKHMTQNDQQKVIQEFRKQMLNLLISTSVAEEGWISQNATLLCAMA</sequence>
<dbReference type="AlphaFoldDB" id="A0A6P7ZAK4"/>
<dbReference type="InterPro" id="IPR051363">
    <property type="entry name" value="RLR_Helicase"/>
</dbReference>
<dbReference type="GeneID" id="115481410"/>
<dbReference type="InParanoid" id="A0A6P7ZAK4"/>
<dbReference type="GO" id="GO:0003725">
    <property type="term" value="F:double-stranded RNA binding"/>
    <property type="evidence" value="ECO:0007669"/>
    <property type="project" value="TreeGrafter"/>
</dbReference>
<dbReference type="GO" id="GO:0003727">
    <property type="term" value="F:single-stranded RNA binding"/>
    <property type="evidence" value="ECO:0007669"/>
    <property type="project" value="TreeGrafter"/>
</dbReference>
<organism evidence="2 3">
    <name type="scientific">Microcaecilia unicolor</name>
    <dbReference type="NCBI Taxonomy" id="1415580"/>
    <lineage>
        <taxon>Eukaryota</taxon>
        <taxon>Metazoa</taxon>
        <taxon>Chordata</taxon>
        <taxon>Craniata</taxon>
        <taxon>Vertebrata</taxon>
        <taxon>Euteleostomi</taxon>
        <taxon>Amphibia</taxon>
        <taxon>Gymnophiona</taxon>
        <taxon>Siphonopidae</taxon>
        <taxon>Microcaecilia</taxon>
    </lineage>
</organism>